<protein>
    <recommendedName>
        <fullName evidence="2">Heme chaperone HemW</fullName>
    </recommendedName>
</protein>
<evidence type="ECO:0000259" key="3">
    <source>
        <dbReference type="PROSITE" id="PS51918"/>
    </source>
</evidence>
<dbReference type="GO" id="GO:0004109">
    <property type="term" value="F:coproporphyrinogen oxidase activity"/>
    <property type="evidence" value="ECO:0007669"/>
    <property type="project" value="InterPro"/>
</dbReference>
<dbReference type="GO" id="GO:0051539">
    <property type="term" value="F:4 iron, 4 sulfur cluster binding"/>
    <property type="evidence" value="ECO:0007669"/>
    <property type="project" value="UniProtKB-UniRule"/>
</dbReference>
<keyword evidence="2" id="KW-0408">Iron</keyword>
<dbReference type="InterPro" id="IPR023404">
    <property type="entry name" value="rSAM_horseshoe"/>
</dbReference>
<accession>A0A7Z9CFI0</accession>
<dbReference type="Proteomes" id="UP000270205">
    <property type="component" value="Unassembled WGS sequence"/>
</dbReference>
<feature type="domain" description="Radical SAM core" evidence="3">
    <location>
        <begin position="1"/>
        <end position="200"/>
    </location>
</feature>
<dbReference type="PANTHER" id="PTHR13932:SF5">
    <property type="entry name" value="RADICAL S-ADENOSYL METHIONINE DOMAIN-CONTAINING PROTEIN 1, MITOCHONDRIAL"/>
    <property type="match status" value="1"/>
</dbReference>
<dbReference type="NCBIfam" id="TIGR00539">
    <property type="entry name" value="hemN_rel"/>
    <property type="match status" value="1"/>
</dbReference>
<dbReference type="GO" id="GO:0046872">
    <property type="term" value="F:metal ion binding"/>
    <property type="evidence" value="ECO:0007669"/>
    <property type="project" value="UniProtKB-UniRule"/>
</dbReference>
<dbReference type="SUPFAM" id="SSF102114">
    <property type="entry name" value="Radical SAM enzymes"/>
    <property type="match status" value="1"/>
</dbReference>
<dbReference type="InterPro" id="IPR034505">
    <property type="entry name" value="Coproporphyrinogen-III_oxidase"/>
</dbReference>
<keyword evidence="2" id="KW-0949">S-adenosyl-L-methionine</keyword>
<dbReference type="GO" id="GO:0006779">
    <property type="term" value="P:porphyrin-containing compound biosynthetic process"/>
    <property type="evidence" value="ECO:0007669"/>
    <property type="project" value="InterPro"/>
</dbReference>
<dbReference type="EMBL" id="UYIV01000001">
    <property type="protein sequence ID" value="VDH03259.1"/>
    <property type="molecule type" value="Genomic_DNA"/>
</dbReference>
<dbReference type="InterPro" id="IPR007197">
    <property type="entry name" value="rSAM"/>
</dbReference>
<dbReference type="InterPro" id="IPR010723">
    <property type="entry name" value="HemN_C"/>
</dbReference>
<dbReference type="SMART" id="SM00729">
    <property type="entry name" value="Elp3"/>
    <property type="match status" value="1"/>
</dbReference>
<evidence type="ECO:0000256" key="1">
    <source>
        <dbReference type="ARBA" id="ARBA00006100"/>
    </source>
</evidence>
<dbReference type="InterPro" id="IPR006638">
    <property type="entry name" value="Elp3/MiaA/NifB-like_rSAM"/>
</dbReference>
<keyword evidence="4" id="KW-0560">Oxidoreductase</keyword>
<comment type="similarity">
    <text evidence="1">Belongs to the anaerobic coproporphyrinogen-III oxidase family. HemW subfamily.</text>
</comment>
<dbReference type="InterPro" id="IPR004559">
    <property type="entry name" value="HemW-like"/>
</dbReference>
<sequence>MLWAMKKELQMRAKELENETLKTLYFGGGTPSVLTVEQITELINEVHKYFHFSQEIEITLEANPDDLSKEYLEQLSLSPINRLSIGIQSFHASDLEVMNRAHTPEQALEAVKNAQSFGFDNISIDLIYGNPTADFEVWKRNLETIVALDIPHISAYALTVEPKTALENWVKRKKVAAPDDEIQQQQFEYMISFLEAHGYQQYEISNFAKPNFHSKHNSAYWQHLPYLGIGPSAHSFDGKNKRSWNIANNAKYIQTLEKEMLPSESELLSMEDAYNERMMIGLRTAMGVDIEQIYTYFPETIVRYFEKKKAEKIRFGELVEREGRLCIPKEKWFFADGIAADMFYT</sequence>
<dbReference type="Pfam" id="PF06969">
    <property type="entry name" value="HemN_C"/>
    <property type="match status" value="1"/>
</dbReference>
<evidence type="ECO:0000313" key="5">
    <source>
        <dbReference type="Proteomes" id="UP000270205"/>
    </source>
</evidence>
<comment type="function">
    <text evidence="2">Probably acts as a heme chaperone, transferring heme to an unknown acceptor. Binds one molecule of heme per monomer, possibly covalently. Binds 1 [4Fe-4S] cluster. The cluster is coordinated with 3 cysteines and an exchangeable S-adenosyl-L-methionine.</text>
</comment>
<proteinExistence type="inferred from homology"/>
<reference evidence="4 5" key="1">
    <citation type="submission" date="2018-11" db="EMBL/GenBank/DDBJ databases">
        <authorList>
            <consortium name="Pathogen Informatics"/>
        </authorList>
    </citation>
    <scope>NUCLEOTIDE SEQUENCE [LARGE SCALE GENOMIC DNA]</scope>
    <source>
        <strain evidence="4 5">NCTC12929</strain>
    </source>
</reference>
<keyword evidence="2" id="KW-0004">4Fe-4S</keyword>
<evidence type="ECO:0000313" key="4">
    <source>
        <dbReference type="EMBL" id="VDH03259.1"/>
    </source>
</evidence>
<gene>
    <name evidence="4" type="primary">hemN_1</name>
    <name evidence="4" type="ORF">NCTC12929_00638</name>
</gene>
<organism evidence="4 5">
    <name type="scientific">Bergeyella zoohelcum</name>
    <dbReference type="NCBI Taxonomy" id="1015"/>
    <lineage>
        <taxon>Bacteria</taxon>
        <taxon>Pseudomonadati</taxon>
        <taxon>Bacteroidota</taxon>
        <taxon>Flavobacteriia</taxon>
        <taxon>Flavobacteriales</taxon>
        <taxon>Weeksellaceae</taxon>
        <taxon>Bergeyella</taxon>
    </lineage>
</organism>
<dbReference type="Pfam" id="PF04055">
    <property type="entry name" value="Radical_SAM"/>
    <property type="match status" value="1"/>
</dbReference>
<dbReference type="AlphaFoldDB" id="A0A7Z9CFI0"/>
<name>A0A7Z9CFI0_9FLAO</name>
<keyword evidence="2" id="KW-0963">Cytoplasm</keyword>
<keyword evidence="2" id="KW-0411">Iron-sulfur</keyword>
<comment type="caution">
    <text evidence="4">The sequence shown here is derived from an EMBL/GenBank/DDBJ whole genome shotgun (WGS) entry which is preliminary data.</text>
</comment>
<dbReference type="GO" id="GO:0005737">
    <property type="term" value="C:cytoplasm"/>
    <property type="evidence" value="ECO:0007669"/>
    <property type="project" value="UniProtKB-SubCell"/>
</dbReference>
<dbReference type="PROSITE" id="PS51918">
    <property type="entry name" value="RADICAL_SAM"/>
    <property type="match status" value="1"/>
</dbReference>
<keyword evidence="2" id="KW-0479">Metal-binding</keyword>
<dbReference type="PANTHER" id="PTHR13932">
    <property type="entry name" value="COPROPORPHYRINIGEN III OXIDASE"/>
    <property type="match status" value="1"/>
</dbReference>
<comment type="subcellular location">
    <subcellularLocation>
        <location evidence="2">Cytoplasm</location>
    </subcellularLocation>
</comment>
<keyword evidence="2" id="KW-0349">Heme</keyword>
<evidence type="ECO:0000256" key="2">
    <source>
        <dbReference type="RuleBase" id="RU364116"/>
    </source>
</evidence>
<dbReference type="InterPro" id="IPR058240">
    <property type="entry name" value="rSAM_sf"/>
</dbReference>
<keyword evidence="2" id="KW-0143">Chaperone</keyword>
<dbReference type="Gene3D" id="3.80.30.20">
    <property type="entry name" value="tm_1862 like domain"/>
    <property type="match status" value="1"/>
</dbReference>
<keyword evidence="4" id="KW-0346">Stress response</keyword>